<dbReference type="EMBL" id="JANUGV010000002">
    <property type="protein sequence ID" value="MCS0608966.1"/>
    <property type="molecule type" value="Genomic_DNA"/>
</dbReference>
<dbReference type="Gene3D" id="2.60.120.200">
    <property type="match status" value="1"/>
</dbReference>
<proteinExistence type="predicted"/>
<evidence type="ECO:0000313" key="3">
    <source>
        <dbReference type="EMBL" id="MCS0608966.1"/>
    </source>
</evidence>
<keyword evidence="1" id="KW-0732">Signal</keyword>
<dbReference type="Pfam" id="PF07589">
    <property type="entry name" value="PEP-CTERM"/>
    <property type="match status" value="1"/>
</dbReference>
<feature type="signal peptide" evidence="1">
    <location>
        <begin position="1"/>
        <end position="24"/>
    </location>
</feature>
<evidence type="ECO:0000256" key="1">
    <source>
        <dbReference type="SAM" id="SignalP"/>
    </source>
</evidence>
<evidence type="ECO:0000313" key="4">
    <source>
        <dbReference type="Proteomes" id="UP001205861"/>
    </source>
</evidence>
<accession>A0ABT2BKB9</accession>
<dbReference type="RefSeq" id="WP_258856616.1">
    <property type="nucleotide sequence ID" value="NZ_JANUGV010000002.1"/>
</dbReference>
<gene>
    <name evidence="3" type="ORF">NX773_12395</name>
</gene>
<evidence type="ECO:0000259" key="2">
    <source>
        <dbReference type="Pfam" id="PF07589"/>
    </source>
</evidence>
<comment type="caution">
    <text evidence="3">The sequence shown here is derived from an EMBL/GenBank/DDBJ whole genome shotgun (WGS) entry which is preliminary data.</text>
</comment>
<name>A0ABT2BKB9_9BURK</name>
<dbReference type="Proteomes" id="UP001205861">
    <property type="component" value="Unassembled WGS sequence"/>
</dbReference>
<feature type="chain" id="PRO_5046663295" evidence="1">
    <location>
        <begin position="25"/>
        <end position="217"/>
    </location>
</feature>
<dbReference type="InterPro" id="IPR013424">
    <property type="entry name" value="Ice-binding_C"/>
</dbReference>
<organism evidence="3 4">
    <name type="scientific">Massilia solisilvae</name>
    <dbReference type="NCBI Taxonomy" id="1811225"/>
    <lineage>
        <taxon>Bacteria</taxon>
        <taxon>Pseudomonadati</taxon>
        <taxon>Pseudomonadota</taxon>
        <taxon>Betaproteobacteria</taxon>
        <taxon>Burkholderiales</taxon>
        <taxon>Oxalobacteraceae</taxon>
        <taxon>Telluria group</taxon>
        <taxon>Massilia</taxon>
    </lineage>
</organism>
<protein>
    <submittedName>
        <fullName evidence="3">Choice-of-anchor J domain-containing protein</fullName>
    </submittedName>
</protein>
<dbReference type="NCBIfam" id="TIGR02595">
    <property type="entry name" value="PEP_CTERM"/>
    <property type="match status" value="1"/>
</dbReference>
<dbReference type="NCBIfam" id="NF038128">
    <property type="entry name" value="choice_anch_J"/>
    <property type="match status" value="1"/>
</dbReference>
<reference evidence="3 4" key="1">
    <citation type="submission" date="2022-08" db="EMBL/GenBank/DDBJ databases">
        <title>Reclassification of Massilia species as members of the genera Telluria, Duganella, Pseudoduganella, Mokoshia gen. nov. and Zemynaea gen. nov. using orthogonal and non-orthogonal genome-based approaches.</title>
        <authorList>
            <person name="Bowman J.P."/>
        </authorList>
    </citation>
    <scope>NUCLEOTIDE SEQUENCE [LARGE SCALE GENOMIC DNA]</scope>
    <source>
        <strain evidence="3 4">JCM 31607</strain>
    </source>
</reference>
<keyword evidence="4" id="KW-1185">Reference proteome</keyword>
<sequence length="217" mass="22519">MRMLKNMAAATLSLAVLAPLAARAGVEVLNEGFSDLAALPGWAQVNNSTPAGGGWFQGNASIFPARMGAASAYAAANYLSAQDGSGSVDSWLITPVLNLSGTTVFSFFTRAASDPGFADKLEVRFSPGGSSDTSGFATLLATVGMANYPRAWTQVSSSFQFDGAGRFAFRYFGDAAALNYIGIDSVRVITAVPEPSLSLMLSLGLGALALLRRKNAN</sequence>
<feature type="domain" description="Ice-binding protein C-terminal" evidence="2">
    <location>
        <begin position="191"/>
        <end position="214"/>
    </location>
</feature>